<keyword evidence="2" id="KW-1185">Reference proteome</keyword>
<name>C6HXW2_9BACT</name>
<proteinExistence type="predicted"/>
<evidence type="ECO:0000313" key="2">
    <source>
        <dbReference type="Proteomes" id="UP000009374"/>
    </source>
</evidence>
<dbReference type="Proteomes" id="UP000009374">
    <property type="component" value="Unassembled WGS sequence"/>
</dbReference>
<dbReference type="SUPFAM" id="SSF51735">
    <property type="entry name" value="NAD(P)-binding Rossmann-fold domains"/>
    <property type="match status" value="1"/>
</dbReference>
<evidence type="ECO:0000313" key="1">
    <source>
        <dbReference type="EMBL" id="EES52574.1"/>
    </source>
</evidence>
<protein>
    <recommendedName>
        <fullName evidence="3">Short-chain dehydrogenase/reductase SDR</fullName>
    </recommendedName>
</protein>
<reference evidence="1 2" key="1">
    <citation type="journal article" date="2009" name="Appl. Environ. Microbiol.">
        <title>Community genomic and proteomic analyses of chemoautotrophic iron-oxidizing "Leptospirillum rubarum" (Group II) and "Leptospirillum ferrodiazotrophum" (Group III) bacteria in acid mine drainage biofilms.</title>
        <authorList>
            <person name="Goltsman D.S."/>
            <person name="Denef V.J."/>
            <person name="Singer S.W."/>
            <person name="VerBerkmoes N.C."/>
            <person name="Lefsrud M."/>
            <person name="Mueller R.S."/>
            <person name="Dick G.J."/>
            <person name="Sun C.L."/>
            <person name="Wheeler K.E."/>
            <person name="Zemla A."/>
            <person name="Baker B.J."/>
            <person name="Hauser L."/>
            <person name="Land M."/>
            <person name="Shah M.B."/>
            <person name="Thelen M.P."/>
            <person name="Hettich R.L."/>
            <person name="Banfield J.F."/>
        </authorList>
    </citation>
    <scope>NUCLEOTIDE SEQUENCE [LARGE SCALE GENOMIC DNA]</scope>
</reference>
<dbReference type="EMBL" id="GG693875">
    <property type="protein sequence ID" value="EES52574.1"/>
    <property type="molecule type" value="Genomic_DNA"/>
</dbReference>
<gene>
    <name evidence="1" type="ORF">UBAL3_93200075</name>
</gene>
<evidence type="ECO:0008006" key="3">
    <source>
        <dbReference type="Google" id="ProtNLM"/>
    </source>
</evidence>
<dbReference type="Gene3D" id="3.40.50.720">
    <property type="entry name" value="NAD(P)-binding Rossmann-like Domain"/>
    <property type="match status" value="1"/>
</dbReference>
<organism evidence="1 2">
    <name type="scientific">Leptospirillum ferrodiazotrophum</name>
    <dbReference type="NCBI Taxonomy" id="412449"/>
    <lineage>
        <taxon>Bacteria</taxon>
        <taxon>Pseudomonadati</taxon>
        <taxon>Nitrospirota</taxon>
        <taxon>Nitrospiria</taxon>
        <taxon>Nitrospirales</taxon>
        <taxon>Nitrospiraceae</taxon>
        <taxon>Leptospirillum</taxon>
    </lineage>
</organism>
<accession>C6HXW2</accession>
<dbReference type="InterPro" id="IPR036291">
    <property type="entry name" value="NAD(P)-bd_dom_sf"/>
</dbReference>
<sequence>MPTTLHLLVGTGGEVGEALSRRLAGPHEAVFATSHRHPLPSLTHATPLFWDLASPPEESRSSLHEIDRILSSGTLKSLSLFAHPSFSRTDSPPDNALEILPFLSRVTRLIDHLRPRLASGGILLVFFPSFFHHRAGGYLAARAWVGALEGIFHEWSRKTTGPVVTGLEMVVTPDLRRPHLTPDMEARIASRTARGRLASAEEIADFAAWLIRSGSPLFHGQILRSEGGPYY</sequence>
<dbReference type="AlphaFoldDB" id="C6HXW2"/>